<evidence type="ECO:0000256" key="1">
    <source>
        <dbReference type="ARBA" id="ARBA00001526"/>
    </source>
</evidence>
<feature type="domain" description="Beta-lactamase-related" evidence="9">
    <location>
        <begin position="37"/>
        <end position="371"/>
    </location>
</feature>
<comment type="caution">
    <text evidence="10">The sequence shown here is derived from an EMBL/GenBank/DDBJ whole genome shotgun (WGS) entry which is preliminary data.</text>
</comment>
<dbReference type="GO" id="GO:0030288">
    <property type="term" value="C:outer membrane-bounded periplasmic space"/>
    <property type="evidence" value="ECO:0007669"/>
    <property type="project" value="InterPro"/>
</dbReference>
<feature type="compositionally biased region" description="Polar residues" evidence="7">
    <location>
        <begin position="311"/>
        <end position="326"/>
    </location>
</feature>
<protein>
    <recommendedName>
        <fullName evidence="3 6">Beta-lactamase</fullName>
        <ecNumber evidence="3 6">3.5.2.6</ecNumber>
    </recommendedName>
</protein>
<dbReference type="InterPro" id="IPR001586">
    <property type="entry name" value="Beta-lactam_class-C_AS"/>
</dbReference>
<dbReference type="NCBIfam" id="NF033085">
    <property type="entry name" value="bla_class_C"/>
    <property type="match status" value="1"/>
</dbReference>
<dbReference type="Gene3D" id="3.40.710.10">
    <property type="entry name" value="DD-peptidase/beta-lactamase superfamily"/>
    <property type="match status" value="1"/>
</dbReference>
<evidence type="ECO:0000256" key="2">
    <source>
        <dbReference type="ARBA" id="ARBA00007840"/>
    </source>
</evidence>
<dbReference type="OrthoDB" id="7791015at2"/>
<sequence length="386" mass="41639">MSMNYGCVGLGLFAAGLAMPASAMSEAEFQQMTAGILAPVIAEHDIPGLAVGVIWQGREYIYTTGKADRAEARPVTADTLFELGSISKTFNVILAALSEQEGRLSLADPVADHLPELKDSAIGSVSLMDLATHQTSGLPLQVPDEASDDGTMMRWLQEWQPAPGQGERSYSNISIGLLGRIAAHAFDGTYAEALQAHVLDPLGLENVYIDVPTAAMPSYAWGYSREDDSPIRVNPGMLDDEAYGLKSDLRDMLRFLRVSLGDMDVPSDLREAVAKTHLGQTRTRNFVQAMIWERYPWPVSRDQLLAGNAPEMTTESQPATRLSSPETSDHAALFSKTGSTNGFGGYVAFIPDEDLGLVILANRNIPLPARVDTGLTLIESILEGEG</sequence>
<feature type="chain" id="PRO_5018222173" description="Beta-lactamase" evidence="8">
    <location>
        <begin position="24"/>
        <end position="386"/>
    </location>
</feature>
<dbReference type="EC" id="3.5.2.6" evidence="3 6"/>
<evidence type="ECO:0000256" key="6">
    <source>
        <dbReference type="RuleBase" id="RU361140"/>
    </source>
</evidence>
<dbReference type="EMBL" id="QOKZ01000007">
    <property type="protein sequence ID" value="RMC33347.1"/>
    <property type="molecule type" value="Genomic_DNA"/>
</dbReference>
<evidence type="ECO:0000313" key="10">
    <source>
        <dbReference type="EMBL" id="RMC33347.1"/>
    </source>
</evidence>
<dbReference type="PROSITE" id="PS00336">
    <property type="entry name" value="BETA_LACTAMASE_C"/>
    <property type="match status" value="1"/>
</dbReference>
<feature type="region of interest" description="Disordered" evidence="7">
    <location>
        <begin position="310"/>
        <end position="334"/>
    </location>
</feature>
<evidence type="ECO:0000256" key="5">
    <source>
        <dbReference type="ARBA" id="ARBA00023251"/>
    </source>
</evidence>
<dbReference type="GO" id="GO:0046677">
    <property type="term" value="P:response to antibiotic"/>
    <property type="evidence" value="ECO:0007669"/>
    <property type="project" value="UniProtKB-UniRule"/>
</dbReference>
<dbReference type="AlphaFoldDB" id="A0A3M0MPZ0"/>
<reference evidence="10 11" key="1">
    <citation type="submission" date="2018-07" db="EMBL/GenBank/DDBJ databases">
        <authorList>
            <person name="Zhang Y."/>
            <person name="Wang L."/>
            <person name="Ma S."/>
        </authorList>
    </citation>
    <scope>NUCLEOTIDE SEQUENCE [LARGE SCALE GENOMIC DNA]</scope>
    <source>
        <strain evidence="10 11">4-2</strain>
    </source>
</reference>
<organism evidence="10 11">
    <name type="scientific">Paracoccus alkanivorans</name>
    <dbReference type="NCBI Taxonomy" id="2116655"/>
    <lineage>
        <taxon>Bacteria</taxon>
        <taxon>Pseudomonadati</taxon>
        <taxon>Pseudomonadota</taxon>
        <taxon>Alphaproteobacteria</taxon>
        <taxon>Rhodobacterales</taxon>
        <taxon>Paracoccaceae</taxon>
        <taxon>Paracoccus</taxon>
    </lineage>
</organism>
<evidence type="ECO:0000256" key="8">
    <source>
        <dbReference type="SAM" id="SignalP"/>
    </source>
</evidence>
<keyword evidence="5 6" id="KW-0046">Antibiotic resistance</keyword>
<keyword evidence="11" id="KW-1185">Reference proteome</keyword>
<dbReference type="GO" id="GO:0017001">
    <property type="term" value="P:antibiotic catabolic process"/>
    <property type="evidence" value="ECO:0007669"/>
    <property type="project" value="InterPro"/>
</dbReference>
<dbReference type="Pfam" id="PF00144">
    <property type="entry name" value="Beta-lactamase"/>
    <property type="match status" value="1"/>
</dbReference>
<dbReference type="SUPFAM" id="SSF56601">
    <property type="entry name" value="beta-lactamase/transpeptidase-like"/>
    <property type="match status" value="1"/>
</dbReference>
<accession>A0A3M0MPZ0</accession>
<evidence type="ECO:0000256" key="7">
    <source>
        <dbReference type="SAM" id="MobiDB-lite"/>
    </source>
</evidence>
<dbReference type="Proteomes" id="UP000273516">
    <property type="component" value="Unassembled WGS sequence"/>
</dbReference>
<evidence type="ECO:0000313" key="11">
    <source>
        <dbReference type="Proteomes" id="UP000273516"/>
    </source>
</evidence>
<gene>
    <name evidence="10" type="ORF">C9E81_16895</name>
</gene>
<dbReference type="GO" id="GO:0008800">
    <property type="term" value="F:beta-lactamase activity"/>
    <property type="evidence" value="ECO:0007669"/>
    <property type="project" value="UniProtKB-UniRule"/>
</dbReference>
<dbReference type="InterPro" id="IPR001466">
    <property type="entry name" value="Beta-lactam-related"/>
</dbReference>
<dbReference type="InterPro" id="IPR050491">
    <property type="entry name" value="AmpC-like"/>
</dbReference>
<dbReference type="InterPro" id="IPR012338">
    <property type="entry name" value="Beta-lactam/transpept-like"/>
</dbReference>
<proteinExistence type="inferred from homology"/>
<comment type="catalytic activity">
    <reaction evidence="1 6">
        <text>a beta-lactam + H2O = a substituted beta-amino acid</text>
        <dbReference type="Rhea" id="RHEA:20401"/>
        <dbReference type="ChEBI" id="CHEBI:15377"/>
        <dbReference type="ChEBI" id="CHEBI:35627"/>
        <dbReference type="ChEBI" id="CHEBI:140347"/>
        <dbReference type="EC" id="3.5.2.6"/>
    </reaction>
</comment>
<dbReference type="PANTHER" id="PTHR46825">
    <property type="entry name" value="D-ALANYL-D-ALANINE-CARBOXYPEPTIDASE/ENDOPEPTIDASE AMPH"/>
    <property type="match status" value="1"/>
</dbReference>
<feature type="signal peptide" evidence="8">
    <location>
        <begin position="1"/>
        <end position="23"/>
    </location>
</feature>
<evidence type="ECO:0000259" key="9">
    <source>
        <dbReference type="Pfam" id="PF00144"/>
    </source>
</evidence>
<comment type="similarity">
    <text evidence="2 6">Belongs to the class-C beta-lactamase family.</text>
</comment>
<keyword evidence="8" id="KW-0732">Signal</keyword>
<dbReference type="PANTHER" id="PTHR46825:SF8">
    <property type="entry name" value="BETA-LACTAMASE-RELATED"/>
    <property type="match status" value="1"/>
</dbReference>
<evidence type="ECO:0000256" key="4">
    <source>
        <dbReference type="ARBA" id="ARBA00022801"/>
    </source>
</evidence>
<evidence type="ECO:0000256" key="3">
    <source>
        <dbReference type="ARBA" id="ARBA00012865"/>
    </source>
</evidence>
<dbReference type="InterPro" id="IPR058136">
    <property type="entry name" value="AmpC"/>
</dbReference>
<keyword evidence="4 6" id="KW-0378">Hydrolase</keyword>
<name>A0A3M0MPZ0_9RHOB</name>